<dbReference type="Pfam" id="PF05400">
    <property type="entry name" value="FliT"/>
    <property type="match status" value="1"/>
</dbReference>
<evidence type="ECO:0000313" key="8">
    <source>
        <dbReference type="Proteomes" id="UP000288212"/>
    </source>
</evidence>
<dbReference type="InterPro" id="IPR008622">
    <property type="entry name" value="FliT"/>
</dbReference>
<evidence type="ECO:0000256" key="3">
    <source>
        <dbReference type="ARBA" id="ARBA00022795"/>
    </source>
</evidence>
<evidence type="ECO:0000256" key="5">
    <source>
        <dbReference type="ARBA" id="ARBA00093797"/>
    </source>
</evidence>
<comment type="caution">
    <text evidence="7">The sequence shown here is derived from an EMBL/GenBank/DDBJ whole genome shotgun (WGS) entry which is preliminary data.</text>
</comment>
<evidence type="ECO:0000256" key="1">
    <source>
        <dbReference type="ARBA" id="ARBA00004514"/>
    </source>
</evidence>
<evidence type="ECO:0000313" key="7">
    <source>
        <dbReference type="EMBL" id="RUO20776.1"/>
    </source>
</evidence>
<dbReference type="EMBL" id="PIPI01000002">
    <property type="protein sequence ID" value="RUO20776.1"/>
    <property type="molecule type" value="Genomic_DNA"/>
</dbReference>
<dbReference type="AlphaFoldDB" id="A0A432VW15"/>
<keyword evidence="8" id="KW-1185">Reference proteome</keyword>
<evidence type="ECO:0000256" key="6">
    <source>
        <dbReference type="SAM" id="Coils"/>
    </source>
</evidence>
<gene>
    <name evidence="7" type="ORF">CWE06_05590</name>
</gene>
<keyword evidence="2" id="KW-0963">Cytoplasm</keyword>
<keyword evidence="7" id="KW-0969">Cilium</keyword>
<sequence length="134" mass="15210">MEGNWSASCCGTGSVSMGARAHLKPVMDGGDVIESYQRLLKFSNSMLAHARKDDWAALIESEMVYVAEVEKLQNYEIDAMLDEGQQEQKLELLEQLLEQDKEIRERLLARRQELEKLISSASQKKKVEDAYLSS</sequence>
<comment type="subcellular location">
    <subcellularLocation>
        <location evidence="1">Cytoplasm</location>
        <location evidence="1">Cytosol</location>
    </subcellularLocation>
</comment>
<evidence type="ECO:0000256" key="2">
    <source>
        <dbReference type="ARBA" id="ARBA00022490"/>
    </source>
</evidence>
<proteinExistence type="predicted"/>
<dbReference type="Gene3D" id="1.20.58.380">
    <property type="entry name" value="Flagellar protein flit"/>
    <property type="match status" value="1"/>
</dbReference>
<keyword evidence="3" id="KW-1005">Bacterial flagellum biogenesis</keyword>
<accession>A0A432VW15</accession>
<keyword evidence="7" id="KW-0282">Flagellum</keyword>
<feature type="coiled-coil region" evidence="6">
    <location>
        <begin position="90"/>
        <end position="124"/>
    </location>
</feature>
<reference evidence="7 8" key="1">
    <citation type="journal article" date="2011" name="Front. Microbiol.">
        <title>Genomic signatures of strain selection and enhancement in Bacillus atrophaeus var. globigii, a historical biowarfare simulant.</title>
        <authorList>
            <person name="Gibbons H.S."/>
            <person name="Broomall S.M."/>
            <person name="McNew L.A."/>
            <person name="Daligault H."/>
            <person name="Chapman C."/>
            <person name="Bruce D."/>
            <person name="Karavis M."/>
            <person name="Krepps M."/>
            <person name="McGregor P.A."/>
            <person name="Hong C."/>
            <person name="Park K.H."/>
            <person name="Akmal A."/>
            <person name="Feldman A."/>
            <person name="Lin J.S."/>
            <person name="Chang W.E."/>
            <person name="Higgs B.W."/>
            <person name="Demirev P."/>
            <person name="Lindquist J."/>
            <person name="Liem A."/>
            <person name="Fochler E."/>
            <person name="Read T.D."/>
            <person name="Tapia R."/>
            <person name="Johnson S."/>
            <person name="Bishop-Lilly K.A."/>
            <person name="Detter C."/>
            <person name="Han C."/>
            <person name="Sozhamannan S."/>
            <person name="Rosenzweig C.N."/>
            <person name="Skowronski E.W."/>
        </authorList>
    </citation>
    <scope>NUCLEOTIDE SEQUENCE [LARGE SCALE GENOMIC DNA]</scope>
    <source>
        <strain evidence="7 8">AK5</strain>
    </source>
</reference>
<keyword evidence="6" id="KW-0175">Coiled coil</keyword>
<protein>
    <recommendedName>
        <fullName evidence="5">Flagellar protein FliT</fullName>
    </recommendedName>
</protein>
<dbReference type="GO" id="GO:0044781">
    <property type="term" value="P:bacterial-type flagellum organization"/>
    <property type="evidence" value="ECO:0007669"/>
    <property type="project" value="UniProtKB-KW"/>
</dbReference>
<dbReference type="Proteomes" id="UP000288212">
    <property type="component" value="Unassembled WGS sequence"/>
</dbReference>
<evidence type="ECO:0000256" key="4">
    <source>
        <dbReference type="ARBA" id="ARBA00023186"/>
    </source>
</evidence>
<name>A0A432VW15_9GAMM</name>
<keyword evidence="7" id="KW-0966">Cell projection</keyword>
<keyword evidence="4" id="KW-0143">Chaperone</keyword>
<organism evidence="7 8">
    <name type="scientific">Aliidiomarina haloalkalitolerans</name>
    <dbReference type="NCBI Taxonomy" id="859059"/>
    <lineage>
        <taxon>Bacteria</taxon>
        <taxon>Pseudomonadati</taxon>
        <taxon>Pseudomonadota</taxon>
        <taxon>Gammaproteobacteria</taxon>
        <taxon>Alteromonadales</taxon>
        <taxon>Idiomarinaceae</taxon>
        <taxon>Aliidiomarina</taxon>
    </lineage>
</organism>